<dbReference type="Pfam" id="PF03781">
    <property type="entry name" value="FGE-sulfatase"/>
    <property type="match status" value="1"/>
</dbReference>
<keyword evidence="5" id="KW-1185">Reference proteome</keyword>
<protein>
    <submittedName>
        <fullName evidence="4">Formylglycine-generating enzyme</fullName>
    </submittedName>
</protein>
<dbReference type="InterPro" id="IPR042095">
    <property type="entry name" value="SUMF_sf"/>
</dbReference>
<dbReference type="GO" id="GO:0005783">
    <property type="term" value="C:endoplasmic reticulum"/>
    <property type="evidence" value="ECO:0007669"/>
    <property type="project" value="TreeGrafter"/>
</dbReference>
<dbReference type="PANTHER" id="PTHR23150:SF19">
    <property type="entry name" value="FORMYLGLYCINE-GENERATING ENZYME"/>
    <property type="match status" value="1"/>
</dbReference>
<keyword evidence="2" id="KW-0732">Signal</keyword>
<accession>A0A6A4VUI7</accession>
<evidence type="ECO:0000313" key="4">
    <source>
        <dbReference type="EMBL" id="KAF0297785.1"/>
    </source>
</evidence>
<dbReference type="AlphaFoldDB" id="A0A6A4VUI7"/>
<dbReference type="GO" id="GO:0120147">
    <property type="term" value="F:formylglycine-generating oxidase activity"/>
    <property type="evidence" value="ECO:0007669"/>
    <property type="project" value="TreeGrafter"/>
</dbReference>
<dbReference type="PANTHER" id="PTHR23150">
    <property type="entry name" value="SULFATASE MODIFYING FACTOR 1, 2"/>
    <property type="match status" value="1"/>
</dbReference>
<dbReference type="Proteomes" id="UP000440578">
    <property type="component" value="Unassembled WGS sequence"/>
</dbReference>
<proteinExistence type="inferred from homology"/>
<dbReference type="EMBL" id="VIIS01001469">
    <property type="protein sequence ID" value="KAF0297785.1"/>
    <property type="molecule type" value="Genomic_DNA"/>
</dbReference>
<comment type="similarity">
    <text evidence="1">Belongs to the sulfatase-modifying factor family.</text>
</comment>
<evidence type="ECO:0000256" key="2">
    <source>
        <dbReference type="SAM" id="SignalP"/>
    </source>
</evidence>
<comment type="caution">
    <text evidence="4">The sequence shown here is derived from an EMBL/GenBank/DDBJ whole genome shotgun (WGS) entry which is preliminary data.</text>
</comment>
<dbReference type="InterPro" id="IPR005532">
    <property type="entry name" value="SUMF_dom"/>
</dbReference>
<name>A0A6A4VUI7_AMPAM</name>
<feature type="domain" description="Sulfatase-modifying factor enzyme-like" evidence="3">
    <location>
        <begin position="42"/>
        <end position="316"/>
    </location>
</feature>
<dbReference type="Gene3D" id="3.90.1580.10">
    <property type="entry name" value="paralog of FGE (formylglycine-generating enzyme)"/>
    <property type="match status" value="1"/>
</dbReference>
<dbReference type="OrthoDB" id="659at2759"/>
<evidence type="ECO:0000313" key="5">
    <source>
        <dbReference type="Proteomes" id="UP000440578"/>
    </source>
</evidence>
<reference evidence="4 5" key="1">
    <citation type="submission" date="2019-07" db="EMBL/GenBank/DDBJ databases">
        <title>Draft genome assembly of a fouling barnacle, Amphibalanus amphitrite (Darwin, 1854): The first reference genome for Thecostraca.</title>
        <authorList>
            <person name="Kim W."/>
        </authorList>
    </citation>
    <scope>NUCLEOTIDE SEQUENCE [LARGE SCALE GENOMIC DNA]</scope>
    <source>
        <strain evidence="4">SNU_AA5</strain>
        <tissue evidence="4">Soma without cirri and trophi</tissue>
    </source>
</reference>
<dbReference type="InterPro" id="IPR016187">
    <property type="entry name" value="CTDL_fold"/>
</dbReference>
<dbReference type="InterPro" id="IPR051043">
    <property type="entry name" value="Sulfatase_Mod_Factor_Kinase"/>
</dbReference>
<organism evidence="4 5">
    <name type="scientific">Amphibalanus amphitrite</name>
    <name type="common">Striped barnacle</name>
    <name type="synonym">Balanus amphitrite</name>
    <dbReference type="NCBI Taxonomy" id="1232801"/>
    <lineage>
        <taxon>Eukaryota</taxon>
        <taxon>Metazoa</taxon>
        <taxon>Ecdysozoa</taxon>
        <taxon>Arthropoda</taxon>
        <taxon>Crustacea</taxon>
        <taxon>Multicrustacea</taxon>
        <taxon>Cirripedia</taxon>
        <taxon>Thoracica</taxon>
        <taxon>Thoracicalcarea</taxon>
        <taxon>Balanomorpha</taxon>
        <taxon>Balanoidea</taxon>
        <taxon>Balanidae</taxon>
        <taxon>Amphibalaninae</taxon>
        <taxon>Amphibalanus</taxon>
    </lineage>
</organism>
<sequence length="323" mass="35375">MPVSALRPLAVCLWLSVSAGQPDLSGSCTRAGHCQPHSNPLLDIPGGTFTMGTDRPHFAQDGEGPARRVTVSPFRLQQREVSNAEFARFVAATGYVTEAERFGSSFMPQHLLPQSVLASIQQSVAAAPWWLPVAGADWRHPEGPDSSVDERQDHPVVHVSWTDAVSYCRWLGGRLPTEAEWERAARAGLTERLLPWGNKERPHGQHRMNTWQGTFPTEDTGEDGYVGTAPCATYPANGYGLYDMAGNVWEWTADWWAVHHDRRPATDPTGPASGTDRVKKGGSYMCHRDACYRYRCAARSQNTPDSSAGNLGFRCAADGLLAS</sequence>
<evidence type="ECO:0000259" key="3">
    <source>
        <dbReference type="Pfam" id="PF03781"/>
    </source>
</evidence>
<gene>
    <name evidence="4" type="primary">SUMF1</name>
    <name evidence="4" type="ORF">FJT64_004795</name>
</gene>
<dbReference type="SUPFAM" id="SSF56436">
    <property type="entry name" value="C-type lectin-like"/>
    <property type="match status" value="1"/>
</dbReference>
<feature type="chain" id="PRO_5025476727" evidence="2">
    <location>
        <begin position="21"/>
        <end position="323"/>
    </location>
</feature>
<evidence type="ECO:0000256" key="1">
    <source>
        <dbReference type="ARBA" id="ARBA00005310"/>
    </source>
</evidence>
<feature type="signal peptide" evidence="2">
    <location>
        <begin position="1"/>
        <end position="20"/>
    </location>
</feature>